<dbReference type="Proteomes" id="UP000197138">
    <property type="component" value="Unassembled WGS sequence"/>
</dbReference>
<accession>A0A218X8A9</accession>
<comment type="caution">
    <text evidence="1">The sequence shown here is derived from an EMBL/GenBank/DDBJ whole genome shotgun (WGS) entry which is preliminary data.</text>
</comment>
<dbReference type="EMBL" id="MTKT01002214">
    <property type="protein sequence ID" value="OWM80602.1"/>
    <property type="molecule type" value="Genomic_DNA"/>
</dbReference>
<dbReference type="AlphaFoldDB" id="A0A218X8A9"/>
<evidence type="ECO:0000313" key="2">
    <source>
        <dbReference type="Proteomes" id="UP000197138"/>
    </source>
</evidence>
<proteinExistence type="predicted"/>
<gene>
    <name evidence="1" type="ORF">CDL15_Pgr006632</name>
</gene>
<organism evidence="1 2">
    <name type="scientific">Punica granatum</name>
    <name type="common">Pomegranate</name>
    <dbReference type="NCBI Taxonomy" id="22663"/>
    <lineage>
        <taxon>Eukaryota</taxon>
        <taxon>Viridiplantae</taxon>
        <taxon>Streptophyta</taxon>
        <taxon>Embryophyta</taxon>
        <taxon>Tracheophyta</taxon>
        <taxon>Spermatophyta</taxon>
        <taxon>Magnoliopsida</taxon>
        <taxon>eudicotyledons</taxon>
        <taxon>Gunneridae</taxon>
        <taxon>Pentapetalae</taxon>
        <taxon>rosids</taxon>
        <taxon>malvids</taxon>
        <taxon>Myrtales</taxon>
        <taxon>Lythraceae</taxon>
        <taxon>Punica</taxon>
    </lineage>
</organism>
<protein>
    <submittedName>
        <fullName evidence="1">Uncharacterized protein</fullName>
    </submittedName>
</protein>
<evidence type="ECO:0000313" key="1">
    <source>
        <dbReference type="EMBL" id="OWM80602.1"/>
    </source>
</evidence>
<sequence length="103" mass="11490">MKVMKMEKERVAVTMAYPGKGEKLSFSSGGGDSKAETLTIFEKQSLGIVNGTDNQFLVFERNVSKSRDFFLRISALSSASSYCVSSSTNVVHHHHSHHQHQHH</sequence>
<reference evidence="2" key="1">
    <citation type="journal article" date="2017" name="Plant J.">
        <title>The pomegranate (Punica granatum L.) genome and the genomics of punicalagin biosynthesis.</title>
        <authorList>
            <person name="Qin G."/>
            <person name="Xu C."/>
            <person name="Ming R."/>
            <person name="Tang H."/>
            <person name="Guyot R."/>
            <person name="Kramer E.M."/>
            <person name="Hu Y."/>
            <person name="Yi X."/>
            <person name="Qi Y."/>
            <person name="Xu X."/>
            <person name="Gao Z."/>
            <person name="Pan H."/>
            <person name="Jian J."/>
            <person name="Tian Y."/>
            <person name="Yue Z."/>
            <person name="Xu Y."/>
        </authorList>
    </citation>
    <scope>NUCLEOTIDE SEQUENCE [LARGE SCALE GENOMIC DNA]</scope>
    <source>
        <strain evidence="2">cv. Dabenzi</strain>
    </source>
</reference>
<name>A0A218X8A9_PUNGR</name>